<dbReference type="AlphaFoldDB" id="A0A9Q0API4"/>
<gene>
    <name evidence="2" type="ORF">JX265_006016</name>
</gene>
<protein>
    <submittedName>
        <fullName evidence="2">Uncharacterized protein</fullName>
    </submittedName>
</protein>
<feature type="region of interest" description="Disordered" evidence="1">
    <location>
        <begin position="150"/>
        <end position="176"/>
    </location>
</feature>
<evidence type="ECO:0000313" key="3">
    <source>
        <dbReference type="Proteomes" id="UP000829685"/>
    </source>
</evidence>
<evidence type="ECO:0000256" key="1">
    <source>
        <dbReference type="SAM" id="MobiDB-lite"/>
    </source>
</evidence>
<reference evidence="2" key="1">
    <citation type="submission" date="2021-03" db="EMBL/GenBank/DDBJ databases">
        <title>Revisited historic fungal species revealed as producer of novel bioactive compounds through whole genome sequencing and comparative genomics.</title>
        <authorList>
            <person name="Vignolle G.A."/>
            <person name="Hochenegger N."/>
            <person name="Mach R.L."/>
            <person name="Mach-Aigner A.R."/>
            <person name="Javad Rahimi M."/>
            <person name="Salim K.A."/>
            <person name="Chan C.M."/>
            <person name="Lim L.B.L."/>
            <person name="Cai F."/>
            <person name="Druzhinina I.S."/>
            <person name="U'Ren J.M."/>
            <person name="Derntl C."/>
        </authorList>
    </citation>
    <scope>NUCLEOTIDE SEQUENCE</scope>
    <source>
        <strain evidence="2">TUCIM 5799</strain>
    </source>
</reference>
<keyword evidence="3" id="KW-1185">Reference proteome</keyword>
<proteinExistence type="predicted"/>
<comment type="caution">
    <text evidence="2">The sequence shown here is derived from an EMBL/GenBank/DDBJ whole genome shotgun (WGS) entry which is preliminary data.</text>
</comment>
<sequence>MTTSITKILLLDTDSDQTLVADVLAADPTATTFLLNCPPGTDSNDCGTYNESVIVGPWAKPTPPPDATTGIYDVDISMPDESWSFHIHCDMSLTVPVQCTTTNLGGNDDGHPTATFTVASDDMSMGWGYIPVTITAGLEKLASATDSAGSVVTGGSGTAGTTTLSGTASNTQSATSVTGTNAAVLGRGDPLTGTLALAALAFGWLLQ</sequence>
<dbReference type="PANTHER" id="PTHR40640:SF1">
    <property type="entry name" value="ANCHORED GLYCOPROTEIN, PUTATIVE (AFU_ORTHOLOGUE AFUA_8G04860)-RELATED"/>
    <property type="match status" value="1"/>
</dbReference>
<dbReference type="Proteomes" id="UP000829685">
    <property type="component" value="Unassembled WGS sequence"/>
</dbReference>
<dbReference type="EMBL" id="JAFIMR010000013">
    <property type="protein sequence ID" value="KAI1870976.1"/>
    <property type="molecule type" value="Genomic_DNA"/>
</dbReference>
<name>A0A9Q0API4_9PEZI</name>
<dbReference type="PANTHER" id="PTHR40640">
    <property type="entry name" value="ANCHORED GLYCOPROTEIN, PUTATIVE (AFU_ORTHOLOGUE AFUA_8G04860)-RELATED"/>
    <property type="match status" value="1"/>
</dbReference>
<evidence type="ECO:0000313" key="2">
    <source>
        <dbReference type="EMBL" id="KAI1870976.1"/>
    </source>
</evidence>
<feature type="compositionally biased region" description="Low complexity" evidence="1">
    <location>
        <begin position="159"/>
        <end position="169"/>
    </location>
</feature>
<accession>A0A9Q0API4</accession>
<dbReference type="OrthoDB" id="4991875at2759"/>
<organism evidence="2 3">
    <name type="scientific">Neoarthrinium moseri</name>
    <dbReference type="NCBI Taxonomy" id="1658444"/>
    <lineage>
        <taxon>Eukaryota</taxon>
        <taxon>Fungi</taxon>
        <taxon>Dikarya</taxon>
        <taxon>Ascomycota</taxon>
        <taxon>Pezizomycotina</taxon>
        <taxon>Sordariomycetes</taxon>
        <taxon>Xylariomycetidae</taxon>
        <taxon>Amphisphaeriales</taxon>
        <taxon>Apiosporaceae</taxon>
        <taxon>Neoarthrinium</taxon>
    </lineage>
</organism>